<dbReference type="EMBL" id="FXTE01000002">
    <property type="protein sequence ID" value="SMO53102.1"/>
    <property type="molecule type" value="Genomic_DNA"/>
</dbReference>
<name>A0A521C0W4_9RHOB</name>
<accession>A0A521C0W4</accession>
<proteinExistence type="predicted"/>
<gene>
    <name evidence="1" type="ORF">SAMN06265380_10263</name>
</gene>
<keyword evidence="2" id="KW-1185">Reference proteome</keyword>
<evidence type="ECO:0000313" key="1">
    <source>
        <dbReference type="EMBL" id="SMO53102.1"/>
    </source>
</evidence>
<sequence length="45" mass="5281">MPRYRQTARTGWRFVSVSAALEQRTDLASINCPPQPKDRHPTVWR</sequence>
<dbReference type="Proteomes" id="UP000319555">
    <property type="component" value="Unassembled WGS sequence"/>
</dbReference>
<protein>
    <submittedName>
        <fullName evidence="1">Uncharacterized protein</fullName>
    </submittedName>
</protein>
<dbReference type="AlphaFoldDB" id="A0A521C0W4"/>
<reference evidence="1 2" key="1">
    <citation type="submission" date="2017-05" db="EMBL/GenBank/DDBJ databases">
        <authorList>
            <person name="Varghese N."/>
            <person name="Submissions S."/>
        </authorList>
    </citation>
    <scope>NUCLEOTIDE SEQUENCE [LARGE SCALE GENOMIC DNA]</scope>
    <source>
        <strain evidence="1 2">DSM 28009</strain>
    </source>
</reference>
<evidence type="ECO:0000313" key="2">
    <source>
        <dbReference type="Proteomes" id="UP000319555"/>
    </source>
</evidence>
<organism evidence="1 2">
    <name type="scientific">Ruegeria faecimaris</name>
    <dbReference type="NCBI Taxonomy" id="686389"/>
    <lineage>
        <taxon>Bacteria</taxon>
        <taxon>Pseudomonadati</taxon>
        <taxon>Pseudomonadota</taxon>
        <taxon>Alphaproteobacteria</taxon>
        <taxon>Rhodobacterales</taxon>
        <taxon>Roseobacteraceae</taxon>
        <taxon>Ruegeria</taxon>
    </lineage>
</organism>